<dbReference type="GO" id="GO:0004869">
    <property type="term" value="F:cysteine-type endopeptidase inhibitor activity"/>
    <property type="evidence" value="ECO:0007669"/>
    <property type="project" value="UniProtKB-KW"/>
</dbReference>
<sequence>MQQFHHFLALVLPLIFLPLVTSAFAVDQYNKEGNTGLKLVAVVSGETQVVSGTNYRLILKATDETAPKTYQAIVWENDLLNKKLTSFEPFLG</sequence>
<dbReference type="EMBL" id="BSYR01000025">
    <property type="protein sequence ID" value="GMI93265.1"/>
    <property type="molecule type" value="Genomic_DNA"/>
</dbReference>
<evidence type="ECO:0000313" key="6">
    <source>
        <dbReference type="Proteomes" id="UP001165190"/>
    </source>
</evidence>
<gene>
    <name evidence="5" type="ORF">HRI_002995900</name>
</gene>
<feature type="domain" description="Cystatin" evidence="4">
    <location>
        <begin position="13"/>
        <end position="90"/>
    </location>
</feature>
<evidence type="ECO:0000256" key="2">
    <source>
        <dbReference type="ARBA" id="ARBA00022704"/>
    </source>
</evidence>
<dbReference type="InterPro" id="IPR000010">
    <property type="entry name" value="Cystatin_dom"/>
</dbReference>
<name>A0A9W7IEW6_HIBTR</name>
<keyword evidence="2" id="KW-0789">Thiol protease inhibitor</keyword>
<dbReference type="CDD" id="cd00042">
    <property type="entry name" value="CY"/>
    <property type="match status" value="1"/>
</dbReference>
<evidence type="ECO:0000256" key="1">
    <source>
        <dbReference type="ARBA" id="ARBA00022690"/>
    </source>
</evidence>
<evidence type="ECO:0000256" key="3">
    <source>
        <dbReference type="SAM" id="SignalP"/>
    </source>
</evidence>
<proteinExistence type="predicted"/>
<organism evidence="5 6">
    <name type="scientific">Hibiscus trionum</name>
    <name type="common">Flower of an hour</name>
    <dbReference type="NCBI Taxonomy" id="183268"/>
    <lineage>
        <taxon>Eukaryota</taxon>
        <taxon>Viridiplantae</taxon>
        <taxon>Streptophyta</taxon>
        <taxon>Embryophyta</taxon>
        <taxon>Tracheophyta</taxon>
        <taxon>Spermatophyta</taxon>
        <taxon>Magnoliopsida</taxon>
        <taxon>eudicotyledons</taxon>
        <taxon>Gunneridae</taxon>
        <taxon>Pentapetalae</taxon>
        <taxon>rosids</taxon>
        <taxon>malvids</taxon>
        <taxon>Malvales</taxon>
        <taxon>Malvaceae</taxon>
        <taxon>Malvoideae</taxon>
        <taxon>Hibiscus</taxon>
    </lineage>
</organism>
<dbReference type="Gene3D" id="3.10.450.10">
    <property type="match status" value="1"/>
</dbReference>
<evidence type="ECO:0000259" key="4">
    <source>
        <dbReference type="SMART" id="SM00043"/>
    </source>
</evidence>
<dbReference type="PANTHER" id="PTHR47364:SF2">
    <property type="entry name" value="CYSTEINE PROTEINASE INHIBITOR 5"/>
    <property type="match status" value="1"/>
</dbReference>
<dbReference type="Proteomes" id="UP001165190">
    <property type="component" value="Unassembled WGS sequence"/>
</dbReference>
<dbReference type="SMART" id="SM00043">
    <property type="entry name" value="CY"/>
    <property type="match status" value="1"/>
</dbReference>
<evidence type="ECO:0000313" key="5">
    <source>
        <dbReference type="EMBL" id="GMI93265.1"/>
    </source>
</evidence>
<protein>
    <recommendedName>
        <fullName evidence="4">Cystatin domain-containing protein</fullName>
    </recommendedName>
</protein>
<keyword evidence="6" id="KW-1185">Reference proteome</keyword>
<feature type="chain" id="PRO_5040768722" description="Cystatin domain-containing protein" evidence="3">
    <location>
        <begin position="24"/>
        <end position="92"/>
    </location>
</feature>
<dbReference type="InterPro" id="IPR046350">
    <property type="entry name" value="Cystatin_sf"/>
</dbReference>
<accession>A0A9W7IEW6</accession>
<dbReference type="PANTHER" id="PTHR47364">
    <property type="entry name" value="CYSTEINE PROTEINASE INHIBITOR 5"/>
    <property type="match status" value="1"/>
</dbReference>
<feature type="signal peptide" evidence="3">
    <location>
        <begin position="1"/>
        <end position="23"/>
    </location>
</feature>
<dbReference type="InterPro" id="IPR018073">
    <property type="entry name" value="Prot_inh_cystat_CS"/>
</dbReference>
<dbReference type="AlphaFoldDB" id="A0A9W7IEW6"/>
<dbReference type="Pfam" id="PF16845">
    <property type="entry name" value="SQAPI"/>
    <property type="match status" value="1"/>
</dbReference>
<comment type="caution">
    <text evidence="5">The sequence shown here is derived from an EMBL/GenBank/DDBJ whole genome shotgun (WGS) entry which is preliminary data.</text>
</comment>
<dbReference type="PROSITE" id="PS00287">
    <property type="entry name" value="CYSTATIN"/>
    <property type="match status" value="1"/>
</dbReference>
<dbReference type="SUPFAM" id="SSF54403">
    <property type="entry name" value="Cystatin/monellin"/>
    <property type="match status" value="1"/>
</dbReference>
<keyword evidence="1" id="KW-0646">Protease inhibitor</keyword>
<keyword evidence="3" id="KW-0732">Signal</keyword>
<dbReference type="OrthoDB" id="2016588at2759"/>
<reference evidence="5" key="1">
    <citation type="submission" date="2023-05" db="EMBL/GenBank/DDBJ databases">
        <title>Genome and transcriptome analyses reveal genes involved in the formation of fine ridges on petal epidermal cells in Hibiscus trionum.</title>
        <authorList>
            <person name="Koshimizu S."/>
            <person name="Masuda S."/>
            <person name="Ishii T."/>
            <person name="Shirasu K."/>
            <person name="Hoshino A."/>
            <person name="Arita M."/>
        </authorList>
    </citation>
    <scope>NUCLEOTIDE SEQUENCE</scope>
    <source>
        <strain evidence="5">Hamamatsu line</strain>
    </source>
</reference>